<evidence type="ECO:0000256" key="1">
    <source>
        <dbReference type="SAM" id="MobiDB-lite"/>
    </source>
</evidence>
<feature type="compositionally biased region" description="Basic residues" evidence="1">
    <location>
        <begin position="206"/>
        <end position="215"/>
    </location>
</feature>
<feature type="region of interest" description="Disordered" evidence="1">
    <location>
        <begin position="195"/>
        <end position="224"/>
    </location>
</feature>
<dbReference type="RefSeq" id="WP_073410663.1">
    <property type="nucleotide sequence ID" value="NZ_FQWH01000011.1"/>
</dbReference>
<reference evidence="2 3" key="1">
    <citation type="submission" date="2016-11" db="EMBL/GenBank/DDBJ databases">
        <authorList>
            <person name="Jaros S."/>
            <person name="Januszkiewicz K."/>
            <person name="Wedrychowicz H."/>
        </authorList>
    </citation>
    <scope>NUCLEOTIDE SEQUENCE [LARGE SCALE GENOMIC DNA]</scope>
    <source>
        <strain evidence="2 3">DSM 6792</strain>
    </source>
</reference>
<name>A0A1M5TJY0_FLAJO</name>
<organism evidence="2 3">
    <name type="scientific">Flavobacterium johnsoniae</name>
    <name type="common">Cytophaga johnsonae</name>
    <dbReference type="NCBI Taxonomy" id="986"/>
    <lineage>
        <taxon>Bacteria</taxon>
        <taxon>Pseudomonadati</taxon>
        <taxon>Bacteroidota</taxon>
        <taxon>Flavobacteriia</taxon>
        <taxon>Flavobacteriales</taxon>
        <taxon>Flavobacteriaceae</taxon>
        <taxon>Flavobacterium</taxon>
    </lineage>
</organism>
<proteinExistence type="predicted"/>
<sequence>MPAQTIHTYIHFPENLDDHFDTPEQSQKIIENFHMVIDLADCEFGSVLYYSKSNKDNFFENINTYQELSKINIGTYDLETYTNYLFIENKILSVDENNATNCKIKVYNSISDSLDDNIPNFFPYLIKQHKTLLEADLQIILNLFNCFFSQNPIMIIENCNQNVTNYNIPYVTDFKELDDWLQNNRLERNFNHTDTRHIENSGNHGKDKRTGKHKSPILGGVGGRKNAESFLKKAIGDKRSDSNPEDVINYDTVKQEYIWYEYENDNPQNQYHGYHLVEAFTYKRDFEGISRIPIRVMKILEYREKIIKKSE</sequence>
<accession>A0A1M5TJY0</accession>
<dbReference type="EMBL" id="FQWH01000011">
    <property type="protein sequence ID" value="SHH50981.1"/>
    <property type="molecule type" value="Genomic_DNA"/>
</dbReference>
<dbReference type="AlphaFoldDB" id="A0A1M5TJY0"/>
<evidence type="ECO:0000313" key="2">
    <source>
        <dbReference type="EMBL" id="SHH50981.1"/>
    </source>
</evidence>
<evidence type="ECO:0000313" key="3">
    <source>
        <dbReference type="Proteomes" id="UP000184112"/>
    </source>
</evidence>
<dbReference type="Proteomes" id="UP000184112">
    <property type="component" value="Unassembled WGS sequence"/>
</dbReference>
<protein>
    <submittedName>
        <fullName evidence="2">Uncharacterized protein</fullName>
    </submittedName>
</protein>
<gene>
    <name evidence="2" type="ORF">SAMN05444388_111160</name>
</gene>